<reference evidence="1" key="1">
    <citation type="submission" date="2021-06" db="EMBL/GenBank/DDBJ databases">
        <authorList>
            <person name="Kallberg Y."/>
            <person name="Tangrot J."/>
            <person name="Rosling A."/>
        </authorList>
    </citation>
    <scope>NUCLEOTIDE SEQUENCE</scope>
    <source>
        <strain evidence="1">IL203A</strain>
    </source>
</reference>
<feature type="non-terminal residue" evidence="1">
    <location>
        <position position="251"/>
    </location>
</feature>
<comment type="caution">
    <text evidence="1">The sequence shown here is derived from an EMBL/GenBank/DDBJ whole genome shotgun (WGS) entry which is preliminary data.</text>
</comment>
<name>A0ACA9NBM0_9GLOM</name>
<accession>A0ACA9NBM0</accession>
<keyword evidence="2" id="KW-1185">Reference proteome</keyword>
<organism evidence="1 2">
    <name type="scientific">Dentiscutata heterogama</name>
    <dbReference type="NCBI Taxonomy" id="1316150"/>
    <lineage>
        <taxon>Eukaryota</taxon>
        <taxon>Fungi</taxon>
        <taxon>Fungi incertae sedis</taxon>
        <taxon>Mucoromycota</taxon>
        <taxon>Glomeromycotina</taxon>
        <taxon>Glomeromycetes</taxon>
        <taxon>Diversisporales</taxon>
        <taxon>Gigasporaceae</taxon>
        <taxon>Dentiscutata</taxon>
    </lineage>
</organism>
<evidence type="ECO:0000313" key="2">
    <source>
        <dbReference type="Proteomes" id="UP000789702"/>
    </source>
</evidence>
<dbReference type="Proteomes" id="UP000789702">
    <property type="component" value="Unassembled WGS sequence"/>
</dbReference>
<proteinExistence type="predicted"/>
<gene>
    <name evidence="1" type="ORF">DHETER_LOCUS8960</name>
</gene>
<protein>
    <submittedName>
        <fullName evidence="1">10600_t:CDS:1</fullName>
    </submittedName>
</protein>
<dbReference type="EMBL" id="CAJVPU010014994">
    <property type="protein sequence ID" value="CAG8643687.1"/>
    <property type="molecule type" value="Genomic_DNA"/>
</dbReference>
<sequence>FDTDSSDEESDSTFSALTLFLDQTFFTWDDAQKFLDSYGLEKGFSIRRKRTEFDSNKVLIRVGWECSCTDTVFSEVKNAETSWAAQIDKIEEAKLKNMEAKTSQEPQRTQQTETRSVNAKTTISKSNKTASPDTEHVFDKKDQLASDISSSHKKTSKSTTIKLGDDLVGAKVHMSRDLPEKLNPHTALTSTNHTETMPTDMPLAIDNSNHTEAISTETPLATDNADHREAMPINIPPEIDPIKIQEEPFTT</sequence>
<evidence type="ECO:0000313" key="1">
    <source>
        <dbReference type="EMBL" id="CAG8643687.1"/>
    </source>
</evidence>
<feature type="non-terminal residue" evidence="1">
    <location>
        <position position="1"/>
    </location>
</feature>